<protein>
    <recommendedName>
        <fullName evidence="1">Putative membrane protein insertion efficiency factor</fullName>
    </recommendedName>
</protein>
<organism evidence="2 3">
    <name type="scientific">Planococcus halotolerans</name>
    <dbReference type="NCBI Taxonomy" id="2233542"/>
    <lineage>
        <taxon>Bacteria</taxon>
        <taxon>Bacillati</taxon>
        <taxon>Bacillota</taxon>
        <taxon>Bacilli</taxon>
        <taxon>Bacillales</taxon>
        <taxon>Caryophanaceae</taxon>
        <taxon>Planococcus</taxon>
    </lineage>
</organism>
<dbReference type="EMBL" id="QLZR01000008">
    <property type="protein sequence ID" value="RAZ74017.1"/>
    <property type="molecule type" value="Genomic_DNA"/>
</dbReference>
<dbReference type="HAMAP" id="MF_00386">
    <property type="entry name" value="UPF0161_YidD"/>
    <property type="match status" value="1"/>
</dbReference>
<dbReference type="NCBIfam" id="TIGR00278">
    <property type="entry name" value="membrane protein insertion efficiency factor YidD"/>
    <property type="match status" value="1"/>
</dbReference>
<comment type="subcellular location">
    <subcellularLocation>
        <location evidence="1">Cell membrane</location>
        <topology evidence="1">Peripheral membrane protein</topology>
        <orientation evidence="1">Cytoplasmic side</orientation>
    </subcellularLocation>
</comment>
<evidence type="ECO:0000313" key="3">
    <source>
        <dbReference type="Proteomes" id="UP000251002"/>
    </source>
</evidence>
<dbReference type="PANTHER" id="PTHR33383">
    <property type="entry name" value="MEMBRANE PROTEIN INSERTION EFFICIENCY FACTOR-RELATED"/>
    <property type="match status" value="1"/>
</dbReference>
<dbReference type="AlphaFoldDB" id="A0A365KLK0"/>
<keyword evidence="3" id="KW-1185">Reference proteome</keyword>
<dbReference type="Pfam" id="PF01809">
    <property type="entry name" value="YidD"/>
    <property type="match status" value="1"/>
</dbReference>
<evidence type="ECO:0000256" key="1">
    <source>
        <dbReference type="HAMAP-Rule" id="MF_00386"/>
    </source>
</evidence>
<dbReference type="PANTHER" id="PTHR33383:SF1">
    <property type="entry name" value="MEMBRANE PROTEIN INSERTION EFFICIENCY FACTOR-RELATED"/>
    <property type="match status" value="1"/>
</dbReference>
<keyword evidence="1" id="KW-0472">Membrane</keyword>
<proteinExistence type="inferred from homology"/>
<keyword evidence="1" id="KW-1003">Cell membrane</keyword>
<sequence length="90" mass="10358">MKSFQTYGKKMATNMKTILIKIFRFYQRFISPLSPPSCRFYPTCSHYGIEAVEKHGALKGGYLAIKRILSCHPFNKGGVDFVPEEWPPKK</sequence>
<accession>A0A365KLK0</accession>
<name>A0A365KLK0_9BACL</name>
<dbReference type="SMART" id="SM01234">
    <property type="entry name" value="Haemolytic"/>
    <property type="match status" value="1"/>
</dbReference>
<gene>
    <name evidence="2" type="ORF">DP120_15645</name>
</gene>
<comment type="function">
    <text evidence="1">Could be involved in insertion of integral membrane proteins into the membrane.</text>
</comment>
<comment type="caution">
    <text evidence="2">The sequence shown here is derived from an EMBL/GenBank/DDBJ whole genome shotgun (WGS) entry which is preliminary data.</text>
</comment>
<dbReference type="Proteomes" id="UP000251002">
    <property type="component" value="Unassembled WGS sequence"/>
</dbReference>
<reference evidence="2 3" key="1">
    <citation type="submission" date="2018-06" db="EMBL/GenBank/DDBJ databases">
        <title>The draft genome sequences of strains SCU63 and S1.</title>
        <authorList>
            <person name="Gan L."/>
        </authorList>
    </citation>
    <scope>NUCLEOTIDE SEQUENCE [LARGE SCALE GENOMIC DNA]</scope>
    <source>
        <strain evidence="2 3">SCU63</strain>
    </source>
</reference>
<evidence type="ECO:0000313" key="2">
    <source>
        <dbReference type="EMBL" id="RAZ74017.1"/>
    </source>
</evidence>
<dbReference type="InterPro" id="IPR002696">
    <property type="entry name" value="Membr_insert_effic_factor_YidD"/>
</dbReference>
<comment type="similarity">
    <text evidence="1">Belongs to the UPF0161 family.</text>
</comment>
<dbReference type="GO" id="GO:0005886">
    <property type="term" value="C:plasma membrane"/>
    <property type="evidence" value="ECO:0007669"/>
    <property type="project" value="UniProtKB-SubCell"/>
</dbReference>